<keyword evidence="5 6" id="KW-0949">S-adenosyl-L-methionine</keyword>
<dbReference type="InterPro" id="IPR029063">
    <property type="entry name" value="SAM-dependent_MTases_sf"/>
</dbReference>
<accession>A0A2T0Q6W9</accession>
<feature type="compositionally biased region" description="Basic and acidic residues" evidence="7">
    <location>
        <begin position="1"/>
        <end position="10"/>
    </location>
</feature>
<dbReference type="InterPro" id="IPR003682">
    <property type="entry name" value="rRNA_ssu_MeTfrase_G"/>
</dbReference>
<keyword evidence="3 6" id="KW-0489">Methyltransferase</keyword>
<comment type="caution">
    <text evidence="8">The sequence shown here is derived from an EMBL/GenBank/DDBJ whole genome shotgun (WGS) entry which is preliminary data.</text>
</comment>
<feature type="binding site" evidence="6">
    <location>
        <position position="109"/>
    </location>
    <ligand>
        <name>S-adenosyl-L-methionine</name>
        <dbReference type="ChEBI" id="CHEBI:59789"/>
    </ligand>
</feature>
<dbReference type="GO" id="GO:0005829">
    <property type="term" value="C:cytosol"/>
    <property type="evidence" value="ECO:0007669"/>
    <property type="project" value="TreeGrafter"/>
</dbReference>
<comment type="function">
    <text evidence="6">Specifically methylates the N7 position of a guanine in 16S rRNA.</text>
</comment>
<evidence type="ECO:0000256" key="2">
    <source>
        <dbReference type="ARBA" id="ARBA00022552"/>
    </source>
</evidence>
<evidence type="ECO:0000313" key="8">
    <source>
        <dbReference type="EMBL" id="PRX99569.1"/>
    </source>
</evidence>
<protein>
    <recommendedName>
        <fullName evidence="6">Ribosomal RNA small subunit methyltransferase G</fullName>
        <ecNumber evidence="6">2.1.1.-</ecNumber>
    </recommendedName>
    <alternativeName>
        <fullName evidence="6">16S rRNA 7-methylguanosine methyltransferase</fullName>
        <shortName evidence="6">16S rRNA m7G methyltransferase</shortName>
    </alternativeName>
</protein>
<feature type="binding site" evidence="6">
    <location>
        <position position="104"/>
    </location>
    <ligand>
        <name>S-adenosyl-L-methionine</name>
        <dbReference type="ChEBI" id="CHEBI:59789"/>
    </ligand>
</feature>
<proteinExistence type="inferred from homology"/>
<feature type="binding site" evidence="6">
    <location>
        <position position="170"/>
    </location>
    <ligand>
        <name>S-adenosyl-L-methionine</name>
        <dbReference type="ChEBI" id="CHEBI:59789"/>
    </ligand>
</feature>
<dbReference type="NCBIfam" id="TIGR00138">
    <property type="entry name" value="rsmG_gidB"/>
    <property type="match status" value="1"/>
</dbReference>
<evidence type="ECO:0000256" key="1">
    <source>
        <dbReference type="ARBA" id="ARBA00022490"/>
    </source>
</evidence>
<organism evidence="8 9">
    <name type="scientific">Allonocardiopsis opalescens</name>
    <dbReference type="NCBI Taxonomy" id="1144618"/>
    <lineage>
        <taxon>Bacteria</taxon>
        <taxon>Bacillati</taxon>
        <taxon>Actinomycetota</taxon>
        <taxon>Actinomycetes</taxon>
        <taxon>Streptosporangiales</taxon>
        <taxon>Allonocardiopsis</taxon>
    </lineage>
</organism>
<dbReference type="GO" id="GO:0070043">
    <property type="term" value="F:rRNA (guanine-N7-)-methyltransferase activity"/>
    <property type="evidence" value="ECO:0007669"/>
    <property type="project" value="UniProtKB-UniRule"/>
</dbReference>
<dbReference type="CDD" id="cd02440">
    <property type="entry name" value="AdoMet_MTases"/>
    <property type="match status" value="1"/>
</dbReference>
<evidence type="ECO:0000256" key="5">
    <source>
        <dbReference type="ARBA" id="ARBA00022691"/>
    </source>
</evidence>
<comment type="subcellular location">
    <subcellularLocation>
        <location evidence="6">Cytoplasm</location>
    </subcellularLocation>
</comment>
<evidence type="ECO:0000256" key="7">
    <source>
        <dbReference type="SAM" id="MobiDB-lite"/>
    </source>
</evidence>
<keyword evidence="4 6" id="KW-0808">Transferase</keyword>
<comment type="similarity">
    <text evidence="6">Belongs to the methyltransferase superfamily. RNA methyltransferase RsmG family.</text>
</comment>
<dbReference type="Gene3D" id="3.40.50.150">
    <property type="entry name" value="Vaccinia Virus protein VP39"/>
    <property type="match status" value="1"/>
</dbReference>
<dbReference type="PANTHER" id="PTHR31760">
    <property type="entry name" value="S-ADENOSYL-L-METHIONINE-DEPENDENT METHYLTRANSFERASES SUPERFAMILY PROTEIN"/>
    <property type="match status" value="1"/>
</dbReference>
<dbReference type="EC" id="2.1.1.-" evidence="6"/>
<keyword evidence="1 6" id="KW-0963">Cytoplasm</keyword>
<dbReference type="Proteomes" id="UP000237846">
    <property type="component" value="Unassembled WGS sequence"/>
</dbReference>
<evidence type="ECO:0000256" key="6">
    <source>
        <dbReference type="HAMAP-Rule" id="MF_00074"/>
    </source>
</evidence>
<name>A0A2T0Q6W9_9ACTN</name>
<gene>
    <name evidence="6" type="primary">rsmG</name>
    <name evidence="8" type="ORF">CLV72_103170</name>
</gene>
<comment type="caution">
    <text evidence="6">Lacks conserved residue(s) required for the propagation of feature annotation.</text>
</comment>
<dbReference type="HAMAP" id="MF_00074">
    <property type="entry name" value="16SrRNA_methyltr_G"/>
    <property type="match status" value="1"/>
</dbReference>
<sequence>MTMRSDDGGQSRRGSAAGGETGEERPAGSPGPEAVPPEAPAAAAELFGSRLPLAERYAALLADAGVQRGLIGPREVDRIWTRHILNCAVVEELVPHGAHVVDIGSGAGLPGIVLAIARPDLTVTLLEPLLRRTVFLNECLELLGLDRVVVERGRAEEFAARLRADVVTARAVAPLDRLARWALPLLKPDGRLLALKGERAADELETARREFPALRSCQAEVVPVGHGMVDPATTVVQVIATGSAVSRETARRSAGATKQRGRKR</sequence>
<dbReference type="AlphaFoldDB" id="A0A2T0Q6W9"/>
<evidence type="ECO:0000256" key="4">
    <source>
        <dbReference type="ARBA" id="ARBA00022679"/>
    </source>
</evidence>
<feature type="region of interest" description="Disordered" evidence="7">
    <location>
        <begin position="1"/>
        <end position="40"/>
    </location>
</feature>
<feature type="binding site" evidence="6">
    <location>
        <begin position="155"/>
        <end position="156"/>
    </location>
    <ligand>
        <name>S-adenosyl-L-methionine</name>
        <dbReference type="ChEBI" id="CHEBI:59789"/>
    </ligand>
</feature>
<dbReference type="SUPFAM" id="SSF53335">
    <property type="entry name" value="S-adenosyl-L-methionine-dependent methyltransferases"/>
    <property type="match status" value="1"/>
</dbReference>
<dbReference type="Pfam" id="PF02527">
    <property type="entry name" value="GidB"/>
    <property type="match status" value="1"/>
</dbReference>
<keyword evidence="2 6" id="KW-0698">rRNA processing</keyword>
<evidence type="ECO:0000313" key="9">
    <source>
        <dbReference type="Proteomes" id="UP000237846"/>
    </source>
</evidence>
<dbReference type="EMBL" id="PVZC01000003">
    <property type="protein sequence ID" value="PRX99569.1"/>
    <property type="molecule type" value="Genomic_DNA"/>
</dbReference>
<reference evidence="8 9" key="1">
    <citation type="submission" date="2018-03" db="EMBL/GenBank/DDBJ databases">
        <title>Genomic Encyclopedia of Archaeal and Bacterial Type Strains, Phase II (KMG-II): from individual species to whole genera.</title>
        <authorList>
            <person name="Goeker M."/>
        </authorList>
    </citation>
    <scope>NUCLEOTIDE SEQUENCE [LARGE SCALE GENOMIC DNA]</scope>
    <source>
        <strain evidence="8 9">DSM 45601</strain>
    </source>
</reference>
<keyword evidence="9" id="KW-1185">Reference proteome</keyword>
<evidence type="ECO:0000256" key="3">
    <source>
        <dbReference type="ARBA" id="ARBA00022603"/>
    </source>
</evidence>
<dbReference type="PANTHER" id="PTHR31760:SF0">
    <property type="entry name" value="S-ADENOSYL-L-METHIONINE-DEPENDENT METHYLTRANSFERASES SUPERFAMILY PROTEIN"/>
    <property type="match status" value="1"/>
</dbReference>